<dbReference type="InterPro" id="IPR032675">
    <property type="entry name" value="LRR_dom_sf"/>
</dbReference>
<dbReference type="SUPFAM" id="SSF52047">
    <property type="entry name" value="RNI-like"/>
    <property type="match status" value="1"/>
</dbReference>
<gene>
    <name evidence="1" type="ORF">G7Y89_g14748</name>
</gene>
<reference evidence="1 2" key="1">
    <citation type="submission" date="2020-03" db="EMBL/GenBank/DDBJ databases">
        <title>Draft Genome Sequence of Cudoniella acicularis.</title>
        <authorList>
            <person name="Buettner E."/>
            <person name="Kellner H."/>
        </authorList>
    </citation>
    <scope>NUCLEOTIDE SEQUENCE [LARGE SCALE GENOMIC DNA]</scope>
    <source>
        <strain evidence="1 2">DSM 108380</strain>
    </source>
</reference>
<dbReference type="Proteomes" id="UP000566819">
    <property type="component" value="Unassembled WGS sequence"/>
</dbReference>
<dbReference type="EMBL" id="JAAMPI010002034">
    <property type="protein sequence ID" value="KAF4619099.1"/>
    <property type="molecule type" value="Genomic_DNA"/>
</dbReference>
<evidence type="ECO:0000313" key="1">
    <source>
        <dbReference type="EMBL" id="KAF4619099.1"/>
    </source>
</evidence>
<keyword evidence="2" id="KW-1185">Reference proteome</keyword>
<protein>
    <submittedName>
        <fullName evidence="1">Uncharacterized protein</fullName>
    </submittedName>
</protein>
<dbReference type="Gene3D" id="3.80.10.10">
    <property type="entry name" value="Ribonuclease Inhibitor"/>
    <property type="match status" value="1"/>
</dbReference>
<dbReference type="AlphaFoldDB" id="A0A8H4QX04"/>
<accession>A0A8H4QX04</accession>
<comment type="caution">
    <text evidence="1">The sequence shown here is derived from an EMBL/GenBank/DDBJ whole genome shotgun (WGS) entry which is preliminary data.</text>
</comment>
<organism evidence="1 2">
    <name type="scientific">Cudoniella acicularis</name>
    <dbReference type="NCBI Taxonomy" id="354080"/>
    <lineage>
        <taxon>Eukaryota</taxon>
        <taxon>Fungi</taxon>
        <taxon>Dikarya</taxon>
        <taxon>Ascomycota</taxon>
        <taxon>Pezizomycotina</taxon>
        <taxon>Leotiomycetes</taxon>
        <taxon>Helotiales</taxon>
        <taxon>Tricladiaceae</taxon>
        <taxon>Cudoniella</taxon>
    </lineage>
</organism>
<evidence type="ECO:0000313" key="2">
    <source>
        <dbReference type="Proteomes" id="UP000566819"/>
    </source>
</evidence>
<name>A0A8H4QX04_9HELO</name>
<sequence>MSLLELSNELLYQIFSQDDVLQPCDIYHSILTCHRLNAVALPLLYRKLRFPHSSHKQNPHVPTAVEKCNHALRLHPERTKLVQSFDLEIVHAGDKMWIRAWNNMSIILPKLSALQTLRICTVKSSVQYEFLHLWDWNSPRCLTLTNFVQIFDSPTDFASLKKVHIDDWKITAKDIVQFLSMPSIKHLKIESRPIASTLTQLEISSCSTPLGNSVGYIFKCVPELKKLNWYTCAYRDSGAPHTINEAFLPLQATLVELRLTTVIMGMTNFGLPDFSPFLALKYLRIQGEVMFTEHEFRAMYHDRSYLVNRLPRSLEHLEIVFSPGWTALVHLETDEIRDSMFCQWLLALADQRYEKVPRLSKLCIMEELLPISSIGKWDCPGHVRDALSMANIDLKVLLGESLKALFEEERFDTTYNRS</sequence>
<dbReference type="OrthoDB" id="3559391at2759"/>
<proteinExistence type="predicted"/>